<evidence type="ECO:0000313" key="3">
    <source>
        <dbReference type="Proteomes" id="UP001066276"/>
    </source>
</evidence>
<comment type="caution">
    <text evidence="2">The sequence shown here is derived from an EMBL/GenBank/DDBJ whole genome shotgun (WGS) entry which is preliminary data.</text>
</comment>
<dbReference type="AlphaFoldDB" id="A0AAV7NMN6"/>
<feature type="compositionally biased region" description="Low complexity" evidence="1">
    <location>
        <begin position="53"/>
        <end position="65"/>
    </location>
</feature>
<organism evidence="2 3">
    <name type="scientific">Pleurodeles waltl</name>
    <name type="common">Iberian ribbed newt</name>
    <dbReference type="NCBI Taxonomy" id="8319"/>
    <lineage>
        <taxon>Eukaryota</taxon>
        <taxon>Metazoa</taxon>
        <taxon>Chordata</taxon>
        <taxon>Craniata</taxon>
        <taxon>Vertebrata</taxon>
        <taxon>Euteleostomi</taxon>
        <taxon>Amphibia</taxon>
        <taxon>Batrachia</taxon>
        <taxon>Caudata</taxon>
        <taxon>Salamandroidea</taxon>
        <taxon>Salamandridae</taxon>
        <taxon>Pleurodelinae</taxon>
        <taxon>Pleurodeles</taxon>
    </lineage>
</organism>
<gene>
    <name evidence="2" type="ORF">NDU88_005530</name>
</gene>
<evidence type="ECO:0000256" key="1">
    <source>
        <dbReference type="SAM" id="MobiDB-lite"/>
    </source>
</evidence>
<feature type="compositionally biased region" description="Basic residues" evidence="1">
    <location>
        <begin position="26"/>
        <end position="35"/>
    </location>
</feature>
<evidence type="ECO:0000313" key="2">
    <source>
        <dbReference type="EMBL" id="KAJ1117330.1"/>
    </source>
</evidence>
<sequence>MEDRRYSGQQPAAARFLKSRALQPRLNRRQQSRRITRLEYRSSTAKALQPRISQRQQSEESLSSSTGSPDPRYGLLDPPVWRSQIADTRKMAVGF</sequence>
<dbReference type="EMBL" id="JANPWB010000012">
    <property type="protein sequence ID" value="KAJ1117330.1"/>
    <property type="molecule type" value="Genomic_DNA"/>
</dbReference>
<name>A0AAV7NMN6_PLEWA</name>
<feature type="region of interest" description="Disordered" evidence="1">
    <location>
        <begin position="1"/>
        <end position="78"/>
    </location>
</feature>
<keyword evidence="3" id="KW-1185">Reference proteome</keyword>
<protein>
    <submittedName>
        <fullName evidence="2">Uncharacterized protein</fullName>
    </submittedName>
</protein>
<dbReference type="Proteomes" id="UP001066276">
    <property type="component" value="Chromosome 8"/>
</dbReference>
<reference evidence="2" key="1">
    <citation type="journal article" date="2022" name="bioRxiv">
        <title>Sequencing and chromosome-scale assembly of the giantPleurodeles waltlgenome.</title>
        <authorList>
            <person name="Brown T."/>
            <person name="Elewa A."/>
            <person name="Iarovenko S."/>
            <person name="Subramanian E."/>
            <person name="Araus A.J."/>
            <person name="Petzold A."/>
            <person name="Susuki M."/>
            <person name="Suzuki K.-i.T."/>
            <person name="Hayashi T."/>
            <person name="Toyoda A."/>
            <person name="Oliveira C."/>
            <person name="Osipova E."/>
            <person name="Leigh N.D."/>
            <person name="Simon A."/>
            <person name="Yun M.H."/>
        </authorList>
    </citation>
    <scope>NUCLEOTIDE SEQUENCE</scope>
    <source>
        <strain evidence="2">20211129_DDA</strain>
        <tissue evidence="2">Liver</tissue>
    </source>
</reference>
<proteinExistence type="predicted"/>
<accession>A0AAV7NMN6</accession>